<evidence type="ECO:0000256" key="2">
    <source>
        <dbReference type="SAM" id="MobiDB-lite"/>
    </source>
</evidence>
<protein>
    <submittedName>
        <fullName evidence="3">Epidermal growth factor receptor substrate 15</fullName>
    </submittedName>
</protein>
<name>A0A4Z2F5A2_9TELE</name>
<keyword evidence="4" id="KW-1185">Reference proteome</keyword>
<feature type="region of interest" description="Disordered" evidence="2">
    <location>
        <begin position="190"/>
        <end position="216"/>
    </location>
</feature>
<keyword evidence="1" id="KW-0175">Coiled coil</keyword>
<dbReference type="AlphaFoldDB" id="A0A4Z2F5A2"/>
<feature type="region of interest" description="Disordered" evidence="2">
    <location>
        <begin position="1"/>
        <end position="28"/>
    </location>
</feature>
<proteinExistence type="predicted"/>
<feature type="compositionally biased region" description="Polar residues" evidence="2">
    <location>
        <begin position="190"/>
        <end position="206"/>
    </location>
</feature>
<feature type="compositionally biased region" description="Basic and acidic residues" evidence="2">
    <location>
        <begin position="1"/>
        <end position="14"/>
    </location>
</feature>
<dbReference type="EMBL" id="SRLO01001685">
    <property type="protein sequence ID" value="TNN35924.1"/>
    <property type="molecule type" value="Genomic_DNA"/>
</dbReference>
<evidence type="ECO:0000313" key="3">
    <source>
        <dbReference type="EMBL" id="TNN35924.1"/>
    </source>
</evidence>
<sequence>MEERAVQQQEKIEGSWEGGQDGGKAAWKGDRSLSSLLKHSCLLCWSSPRDTDVVETDERELENAVTVENVELQEQQTDRNELEETLLKLETHKEALVQQIKGTRQLCYEESQQILSLQAEEVQKESQVEEYERELARVRWRLKRLRDEVKHAKRKVEEAGERDTPLQDSIRQSYDEILQEEHTLCSLSGSAVTPESLLEESTSPADTTEDDPLPMRPWGRSQSLPAYADLIMRASGSSFCNNLADTREEVDDSGTSSPKVSAIEPRTWCNGSESQKSVNAAGFIFNQSDTARRGAAIRPSLNMSSLFWDTSQMDRSDIEDNVEEVEIIDEGGKELAVEPTRLSQLDFYQADPFAHCQSDRTYRCVRNALLA</sequence>
<feature type="coiled-coil region" evidence="1">
    <location>
        <begin position="65"/>
        <end position="162"/>
    </location>
</feature>
<keyword evidence="3" id="KW-0675">Receptor</keyword>
<gene>
    <name evidence="3" type="primary">EPS15_0</name>
    <name evidence="3" type="ORF">EYF80_053914</name>
</gene>
<dbReference type="Proteomes" id="UP000314294">
    <property type="component" value="Unassembled WGS sequence"/>
</dbReference>
<accession>A0A4Z2F5A2</accession>
<evidence type="ECO:0000256" key="1">
    <source>
        <dbReference type="SAM" id="Coils"/>
    </source>
</evidence>
<evidence type="ECO:0000313" key="4">
    <source>
        <dbReference type="Proteomes" id="UP000314294"/>
    </source>
</evidence>
<organism evidence="3 4">
    <name type="scientific">Liparis tanakae</name>
    <name type="common">Tanaka's snailfish</name>
    <dbReference type="NCBI Taxonomy" id="230148"/>
    <lineage>
        <taxon>Eukaryota</taxon>
        <taxon>Metazoa</taxon>
        <taxon>Chordata</taxon>
        <taxon>Craniata</taxon>
        <taxon>Vertebrata</taxon>
        <taxon>Euteleostomi</taxon>
        <taxon>Actinopterygii</taxon>
        <taxon>Neopterygii</taxon>
        <taxon>Teleostei</taxon>
        <taxon>Neoteleostei</taxon>
        <taxon>Acanthomorphata</taxon>
        <taxon>Eupercaria</taxon>
        <taxon>Perciformes</taxon>
        <taxon>Cottioidei</taxon>
        <taxon>Cottales</taxon>
        <taxon>Liparidae</taxon>
        <taxon>Liparis</taxon>
    </lineage>
</organism>
<reference evidence="3 4" key="1">
    <citation type="submission" date="2019-03" db="EMBL/GenBank/DDBJ databases">
        <title>First draft genome of Liparis tanakae, snailfish: a comprehensive survey of snailfish specific genes.</title>
        <authorList>
            <person name="Kim W."/>
            <person name="Song I."/>
            <person name="Jeong J.-H."/>
            <person name="Kim D."/>
            <person name="Kim S."/>
            <person name="Ryu S."/>
            <person name="Song J.Y."/>
            <person name="Lee S.K."/>
        </authorList>
    </citation>
    <scope>NUCLEOTIDE SEQUENCE [LARGE SCALE GENOMIC DNA]</scope>
    <source>
        <tissue evidence="3">Muscle</tissue>
    </source>
</reference>
<dbReference type="OrthoDB" id="8737069at2759"/>
<comment type="caution">
    <text evidence="3">The sequence shown here is derived from an EMBL/GenBank/DDBJ whole genome shotgun (WGS) entry which is preliminary data.</text>
</comment>